<dbReference type="GO" id="GO:0016791">
    <property type="term" value="F:phosphatase activity"/>
    <property type="evidence" value="ECO:0007669"/>
    <property type="project" value="TreeGrafter"/>
</dbReference>
<dbReference type="STRING" id="366584.SAMN05216377_107261"/>
<dbReference type="Proteomes" id="UP000198967">
    <property type="component" value="Unassembled WGS sequence"/>
</dbReference>
<dbReference type="SUPFAM" id="SSF81606">
    <property type="entry name" value="PP2C-like"/>
    <property type="match status" value="1"/>
</dbReference>
<dbReference type="SMART" id="SM00331">
    <property type="entry name" value="PP2C_SIG"/>
    <property type="match status" value="1"/>
</dbReference>
<evidence type="ECO:0000259" key="2">
    <source>
        <dbReference type="SMART" id="SM00331"/>
    </source>
</evidence>
<dbReference type="OrthoDB" id="4935951at2"/>
<gene>
    <name evidence="3" type="ORF">SAMN05216377_107261</name>
</gene>
<dbReference type="InterPro" id="IPR036457">
    <property type="entry name" value="PPM-type-like_dom_sf"/>
</dbReference>
<reference evidence="3 4" key="1">
    <citation type="submission" date="2016-10" db="EMBL/GenBank/DDBJ databases">
        <authorList>
            <person name="de Groot N.N."/>
        </authorList>
    </citation>
    <scope>NUCLEOTIDE SEQUENCE [LARGE SCALE GENOMIC DNA]</scope>
    <source>
        <strain evidence="3 4">CGMCC 4.3143</strain>
    </source>
</reference>
<dbReference type="AlphaFoldDB" id="A0A1G7PWF1"/>
<dbReference type="RefSeq" id="WP_093083495.1">
    <property type="nucleotide sequence ID" value="NZ_FNBE01000007.1"/>
</dbReference>
<sequence length="395" mass="42124">MPSPRVPPLDLRELLDLAEAASPVEAVDVVADAMAAMLSATDVWFWITDLSGRAVARFGGTGANAARVQQRGVEDVPVVPLAGTVYETVLRSQRPDLRSDRDGSTLVVPVTDRGDTMGVVEVRTANPPDATVVASVAAAARALAYVVVGARRHTDLFEWAQRSAPFSLAAEIQRRLLPSAYTCEAGQFTVSGWLEPANAVGGDTFDYALDRDSLHLSITDAVGHDVTAALLATVLVGSLRNGRRHQLDLRAQAASANDALVASSGPGEFVTGQLVRVDRVHARLAIVNAGHPLPYRVRGGAVTTVDLAVDLPFGLYPHHEFAAQPVDLRPGDRIVLVTDGILERNAERLDVQALLARTADRHPREVVYTLGEEVLAATGGDLRDDATVVCLDWHG</sequence>
<feature type="domain" description="PPM-type phosphatase" evidence="2">
    <location>
        <begin position="185"/>
        <end position="393"/>
    </location>
</feature>
<dbReference type="PANTHER" id="PTHR43156:SF2">
    <property type="entry name" value="STAGE II SPORULATION PROTEIN E"/>
    <property type="match status" value="1"/>
</dbReference>
<proteinExistence type="predicted"/>
<keyword evidence="1" id="KW-0378">Hydrolase</keyword>
<protein>
    <submittedName>
        <fullName evidence="3">Serine phosphatase RsbU, regulator of sigma subunit</fullName>
    </submittedName>
</protein>
<keyword evidence="4" id="KW-1185">Reference proteome</keyword>
<evidence type="ECO:0000313" key="4">
    <source>
        <dbReference type="Proteomes" id="UP000198967"/>
    </source>
</evidence>
<dbReference type="InterPro" id="IPR052016">
    <property type="entry name" value="Bact_Sigma-Reg"/>
</dbReference>
<dbReference type="Pfam" id="PF07228">
    <property type="entry name" value="SpoIIE"/>
    <property type="match status" value="1"/>
</dbReference>
<dbReference type="InterPro" id="IPR001932">
    <property type="entry name" value="PPM-type_phosphatase-like_dom"/>
</dbReference>
<name>A0A1G7PWF1_PSEOR</name>
<organism evidence="3 4">
    <name type="scientific">Pseudonocardia oroxyli</name>
    <dbReference type="NCBI Taxonomy" id="366584"/>
    <lineage>
        <taxon>Bacteria</taxon>
        <taxon>Bacillati</taxon>
        <taxon>Actinomycetota</taxon>
        <taxon>Actinomycetes</taxon>
        <taxon>Pseudonocardiales</taxon>
        <taxon>Pseudonocardiaceae</taxon>
        <taxon>Pseudonocardia</taxon>
    </lineage>
</organism>
<evidence type="ECO:0000256" key="1">
    <source>
        <dbReference type="ARBA" id="ARBA00022801"/>
    </source>
</evidence>
<dbReference type="Gene3D" id="3.60.40.10">
    <property type="entry name" value="PPM-type phosphatase domain"/>
    <property type="match status" value="1"/>
</dbReference>
<evidence type="ECO:0000313" key="3">
    <source>
        <dbReference type="EMBL" id="SDF90584.1"/>
    </source>
</evidence>
<dbReference type="PANTHER" id="PTHR43156">
    <property type="entry name" value="STAGE II SPORULATION PROTEIN E-RELATED"/>
    <property type="match status" value="1"/>
</dbReference>
<dbReference type="EMBL" id="FNBE01000007">
    <property type="protein sequence ID" value="SDF90584.1"/>
    <property type="molecule type" value="Genomic_DNA"/>
</dbReference>
<accession>A0A1G7PWF1</accession>